<feature type="domain" description="RNase H type-2" evidence="14">
    <location>
        <begin position="13"/>
        <end position="212"/>
    </location>
</feature>
<protein>
    <recommendedName>
        <fullName evidence="7">Ribonuclease HII</fullName>
        <ecNumber evidence="6">3.1.26.4</ecNumber>
    </recommendedName>
</protein>
<evidence type="ECO:0000256" key="12">
    <source>
        <dbReference type="ARBA" id="ARBA00022801"/>
    </source>
</evidence>
<dbReference type="EMBL" id="MN740139">
    <property type="protein sequence ID" value="QHT89309.1"/>
    <property type="molecule type" value="Genomic_DNA"/>
</dbReference>
<dbReference type="GO" id="GO:0006298">
    <property type="term" value="P:mismatch repair"/>
    <property type="evidence" value="ECO:0007669"/>
    <property type="project" value="TreeGrafter"/>
</dbReference>
<evidence type="ECO:0000256" key="2">
    <source>
        <dbReference type="ARBA" id="ARBA00001936"/>
    </source>
</evidence>
<dbReference type="GO" id="GO:0043137">
    <property type="term" value="P:DNA replication, removal of RNA primer"/>
    <property type="evidence" value="ECO:0007669"/>
    <property type="project" value="TreeGrafter"/>
</dbReference>
<dbReference type="CDD" id="cd07182">
    <property type="entry name" value="RNase_HII_bacteria_HII_like"/>
    <property type="match status" value="1"/>
</dbReference>
<comment type="similarity">
    <text evidence="5">Belongs to the RNase HII family.</text>
</comment>
<evidence type="ECO:0000256" key="13">
    <source>
        <dbReference type="ARBA" id="ARBA00023211"/>
    </source>
</evidence>
<evidence type="ECO:0000256" key="4">
    <source>
        <dbReference type="ARBA" id="ARBA00004496"/>
    </source>
</evidence>
<dbReference type="Gene3D" id="3.30.420.10">
    <property type="entry name" value="Ribonuclease H-like superfamily/Ribonuclease H"/>
    <property type="match status" value="1"/>
</dbReference>
<keyword evidence="12" id="KW-0378">Hydrolase</keyword>
<dbReference type="GO" id="GO:0046872">
    <property type="term" value="F:metal ion binding"/>
    <property type="evidence" value="ECO:0007669"/>
    <property type="project" value="UniProtKB-KW"/>
</dbReference>
<dbReference type="PANTHER" id="PTHR10954">
    <property type="entry name" value="RIBONUCLEASE H2 SUBUNIT A"/>
    <property type="match status" value="1"/>
</dbReference>
<comment type="cofactor">
    <cofactor evidence="3">
        <name>Mg(2+)</name>
        <dbReference type="ChEBI" id="CHEBI:18420"/>
    </cofactor>
</comment>
<dbReference type="InterPro" id="IPR036397">
    <property type="entry name" value="RNaseH_sf"/>
</dbReference>
<dbReference type="SUPFAM" id="SSF53098">
    <property type="entry name" value="Ribonuclease H-like"/>
    <property type="match status" value="1"/>
</dbReference>
<evidence type="ECO:0000256" key="6">
    <source>
        <dbReference type="ARBA" id="ARBA00012180"/>
    </source>
</evidence>
<dbReference type="NCBIfam" id="NF000595">
    <property type="entry name" value="PRK00015.1-3"/>
    <property type="match status" value="1"/>
</dbReference>
<dbReference type="PROSITE" id="PS51257">
    <property type="entry name" value="PROKAR_LIPOPROTEIN"/>
    <property type="match status" value="1"/>
</dbReference>
<reference evidence="15" key="1">
    <citation type="journal article" date="2020" name="Nature">
        <title>Giant virus diversity and host interactions through global metagenomics.</title>
        <authorList>
            <person name="Schulz F."/>
            <person name="Roux S."/>
            <person name="Paez-Espino D."/>
            <person name="Jungbluth S."/>
            <person name="Walsh D.A."/>
            <person name="Denef V.J."/>
            <person name="McMahon K.D."/>
            <person name="Konstantinidis K.T."/>
            <person name="Eloe-Fadrosh E.A."/>
            <person name="Kyrpides N.C."/>
            <person name="Woyke T."/>
        </authorList>
    </citation>
    <scope>NUCLEOTIDE SEQUENCE</scope>
    <source>
        <strain evidence="15">GVMAG-M-3300023184-60</strain>
    </source>
</reference>
<evidence type="ECO:0000259" key="14">
    <source>
        <dbReference type="PROSITE" id="PS51975"/>
    </source>
</evidence>
<evidence type="ECO:0000256" key="5">
    <source>
        <dbReference type="ARBA" id="ARBA00007383"/>
    </source>
</evidence>
<evidence type="ECO:0000256" key="9">
    <source>
        <dbReference type="ARBA" id="ARBA00022722"/>
    </source>
</evidence>
<comment type="cofactor">
    <cofactor evidence="2">
        <name>Mn(2+)</name>
        <dbReference type="ChEBI" id="CHEBI:29035"/>
    </cofactor>
</comment>
<dbReference type="GO" id="GO:0004523">
    <property type="term" value="F:RNA-DNA hybrid ribonuclease activity"/>
    <property type="evidence" value="ECO:0007669"/>
    <property type="project" value="UniProtKB-EC"/>
</dbReference>
<dbReference type="AlphaFoldDB" id="A0A6C0I969"/>
<evidence type="ECO:0000313" key="15">
    <source>
        <dbReference type="EMBL" id="QHT89309.1"/>
    </source>
</evidence>
<organism evidence="15">
    <name type="scientific">viral metagenome</name>
    <dbReference type="NCBI Taxonomy" id="1070528"/>
    <lineage>
        <taxon>unclassified sequences</taxon>
        <taxon>metagenomes</taxon>
        <taxon>organismal metagenomes</taxon>
    </lineage>
</organism>
<dbReference type="PANTHER" id="PTHR10954:SF18">
    <property type="entry name" value="RIBONUCLEASE HII"/>
    <property type="match status" value="1"/>
</dbReference>
<dbReference type="PROSITE" id="PS51975">
    <property type="entry name" value="RNASE_H_2"/>
    <property type="match status" value="1"/>
</dbReference>
<dbReference type="InterPro" id="IPR001352">
    <property type="entry name" value="RNase_HII/HIII"/>
</dbReference>
<name>A0A6C0I969_9ZZZZ</name>
<evidence type="ECO:0000256" key="10">
    <source>
        <dbReference type="ARBA" id="ARBA00022723"/>
    </source>
</evidence>
<sequence length="212" mass="23908">MNKGEYIQSDTSKYVAGVDEVARGTFVGPVIAACVVLPHVFPDDTYKEIKDSKKLSKNKREFLAEYIRNNAITYGVGSASVEEIDSVNILNATMKAMHRAVDEAYKKHPFEKLLIDGQYFKGYTPPGLDSEILEYECIPKGDMHYLSIAAASIIAKDYHTTLIYKMTEEHPELNLYDIKKNKGYGTAKHIAAINQHGITSFHRRTFGICKYM</sequence>
<dbReference type="InterPro" id="IPR024567">
    <property type="entry name" value="RNase_HII/HIII_dom"/>
</dbReference>
<keyword evidence="10" id="KW-0479">Metal-binding</keyword>
<keyword evidence="8" id="KW-0963">Cytoplasm</keyword>
<comment type="subcellular location">
    <subcellularLocation>
        <location evidence="4">Cytoplasm</location>
    </subcellularLocation>
</comment>
<dbReference type="GO" id="GO:0005737">
    <property type="term" value="C:cytoplasm"/>
    <property type="evidence" value="ECO:0007669"/>
    <property type="project" value="UniProtKB-SubCell"/>
</dbReference>
<dbReference type="InterPro" id="IPR022898">
    <property type="entry name" value="RNase_HII"/>
</dbReference>
<keyword evidence="13" id="KW-0464">Manganese</keyword>
<dbReference type="InterPro" id="IPR012337">
    <property type="entry name" value="RNaseH-like_sf"/>
</dbReference>
<keyword evidence="9" id="KW-0540">Nuclease</keyword>
<accession>A0A6C0I969</accession>
<evidence type="ECO:0000256" key="1">
    <source>
        <dbReference type="ARBA" id="ARBA00000077"/>
    </source>
</evidence>
<evidence type="ECO:0000256" key="7">
    <source>
        <dbReference type="ARBA" id="ARBA00019179"/>
    </source>
</evidence>
<dbReference type="GO" id="GO:0003723">
    <property type="term" value="F:RNA binding"/>
    <property type="evidence" value="ECO:0007669"/>
    <property type="project" value="InterPro"/>
</dbReference>
<keyword evidence="11" id="KW-0255">Endonuclease</keyword>
<evidence type="ECO:0000256" key="3">
    <source>
        <dbReference type="ARBA" id="ARBA00001946"/>
    </source>
</evidence>
<dbReference type="GO" id="GO:0032299">
    <property type="term" value="C:ribonuclease H2 complex"/>
    <property type="evidence" value="ECO:0007669"/>
    <property type="project" value="TreeGrafter"/>
</dbReference>
<evidence type="ECO:0000256" key="8">
    <source>
        <dbReference type="ARBA" id="ARBA00022490"/>
    </source>
</evidence>
<comment type="catalytic activity">
    <reaction evidence="1">
        <text>Endonucleolytic cleavage to 5'-phosphomonoester.</text>
        <dbReference type="EC" id="3.1.26.4"/>
    </reaction>
</comment>
<dbReference type="Pfam" id="PF01351">
    <property type="entry name" value="RNase_HII"/>
    <property type="match status" value="1"/>
</dbReference>
<dbReference type="EC" id="3.1.26.4" evidence="6"/>
<evidence type="ECO:0000256" key="11">
    <source>
        <dbReference type="ARBA" id="ARBA00022759"/>
    </source>
</evidence>
<proteinExistence type="inferred from homology"/>